<evidence type="ECO:0000313" key="2">
    <source>
        <dbReference type="Proteomes" id="UP000183155"/>
    </source>
</evidence>
<sequence length="32" mass="3679">MDYQIHIADFIPTLTLNLSGILRESNKSGKFR</sequence>
<dbReference type="EMBL" id="FNRS01000001">
    <property type="protein sequence ID" value="SEB43128.1"/>
    <property type="molecule type" value="Genomic_DNA"/>
</dbReference>
<evidence type="ECO:0000313" key="1">
    <source>
        <dbReference type="EMBL" id="SEB43128.1"/>
    </source>
</evidence>
<keyword evidence="2" id="KW-1185">Reference proteome</keyword>
<comment type="caution">
    <text evidence="1">The sequence shown here is derived from an EMBL/GenBank/DDBJ whole genome shotgun (WGS) entry which is preliminary data.</text>
</comment>
<proteinExistence type="predicted"/>
<organism evidence="1 2">
    <name type="scientific">Pseudomonas taetrolens</name>
    <dbReference type="NCBI Taxonomy" id="47884"/>
    <lineage>
        <taxon>Bacteria</taxon>
        <taxon>Pseudomonadati</taxon>
        <taxon>Pseudomonadota</taxon>
        <taxon>Gammaproteobacteria</taxon>
        <taxon>Pseudomonadales</taxon>
        <taxon>Pseudomonadaceae</taxon>
        <taxon>Pseudomonas</taxon>
    </lineage>
</organism>
<name>A0A1H4JC03_PSETA</name>
<dbReference type="Proteomes" id="UP000183155">
    <property type="component" value="Unassembled WGS sequence"/>
</dbReference>
<evidence type="ECO:0008006" key="3">
    <source>
        <dbReference type="Google" id="ProtNLM"/>
    </source>
</evidence>
<protein>
    <recommendedName>
        <fullName evidence="3">Transposase</fullName>
    </recommendedName>
</protein>
<gene>
    <name evidence="1" type="ORF">SAMN04490203_0156</name>
</gene>
<reference evidence="1 2" key="1">
    <citation type="submission" date="2016-10" db="EMBL/GenBank/DDBJ databases">
        <authorList>
            <person name="Varghese N."/>
            <person name="Submissions S."/>
        </authorList>
    </citation>
    <scope>NUCLEOTIDE SEQUENCE [LARGE SCALE GENOMIC DNA]</scope>
    <source>
        <strain evidence="1 2">BS3652</strain>
    </source>
</reference>
<accession>A0A1H4JC03</accession>